<dbReference type="EMBL" id="JACIID010000003">
    <property type="protein sequence ID" value="MBB4535517.1"/>
    <property type="molecule type" value="Genomic_DNA"/>
</dbReference>
<evidence type="ECO:0000256" key="1">
    <source>
        <dbReference type="SAM" id="Phobius"/>
    </source>
</evidence>
<evidence type="ECO:0000313" key="4">
    <source>
        <dbReference type="Proteomes" id="UP000523431"/>
    </source>
</evidence>
<dbReference type="EMBL" id="JACIHU010000003">
    <property type="protein sequence ID" value="MBB4479254.1"/>
    <property type="molecule type" value="Genomic_DNA"/>
</dbReference>
<feature type="transmembrane region" description="Helical" evidence="1">
    <location>
        <begin position="97"/>
        <end position="120"/>
    </location>
</feature>
<evidence type="ECO:0008006" key="6">
    <source>
        <dbReference type="Google" id="ProtNLM"/>
    </source>
</evidence>
<accession>A0A7W7EE25</accession>
<dbReference type="Proteomes" id="UP000523431">
    <property type="component" value="Unassembled WGS sequence"/>
</dbReference>
<evidence type="ECO:0000313" key="5">
    <source>
        <dbReference type="Proteomes" id="UP000557344"/>
    </source>
</evidence>
<reference evidence="4 5" key="1">
    <citation type="submission" date="2020-08" db="EMBL/GenBank/DDBJ databases">
        <title>Genomic Encyclopedia of Type Strains, Phase IV (KMG-V): Genome sequencing to study the core and pangenomes of soil and plant-associated prokaryotes.</title>
        <authorList>
            <person name="Whitman W."/>
        </authorList>
    </citation>
    <scope>NUCLEOTIDE SEQUENCE [LARGE SCALE GENOMIC DNA]</scope>
    <source>
        <strain evidence="2 5">SEMIA 471</strain>
        <strain evidence="3 4">SEMIA 489</strain>
    </source>
</reference>
<protein>
    <recommendedName>
        <fullName evidence="6">Transmembrane protein</fullName>
    </recommendedName>
</protein>
<gene>
    <name evidence="2" type="ORF">GGE46_001829</name>
    <name evidence="3" type="ORF">GGE57_002260</name>
</gene>
<evidence type="ECO:0000313" key="2">
    <source>
        <dbReference type="EMBL" id="MBB4479254.1"/>
    </source>
</evidence>
<keyword evidence="1" id="KW-1133">Transmembrane helix</keyword>
<keyword evidence="1" id="KW-0472">Membrane</keyword>
<comment type="caution">
    <text evidence="3">The sequence shown here is derived from an EMBL/GenBank/DDBJ whole genome shotgun (WGS) entry which is preliminary data.</text>
</comment>
<keyword evidence="1" id="KW-0812">Transmembrane</keyword>
<sequence length="178" mass="19281">MSLVRAACPRFLFGRCVIILQSPDISSRYALAFADYYCAVLFSAVDINGSFNTFCQRSASIKHLACVFKRLDLMDDDFWKAVREKERASSASRRTGALNIALLFGTAVVALTLILTPMLADSSKKSVFASAPVDFDTITTGSIPKNEGGKRYTIRRSVLQETPGSVCVVEGYGVGAGC</sequence>
<evidence type="ECO:0000313" key="3">
    <source>
        <dbReference type="EMBL" id="MBB4535517.1"/>
    </source>
</evidence>
<proteinExistence type="predicted"/>
<organism evidence="3 4">
    <name type="scientific">Rhizobium etli</name>
    <dbReference type="NCBI Taxonomy" id="29449"/>
    <lineage>
        <taxon>Bacteria</taxon>
        <taxon>Pseudomonadati</taxon>
        <taxon>Pseudomonadota</taxon>
        <taxon>Alphaproteobacteria</taxon>
        <taxon>Hyphomicrobiales</taxon>
        <taxon>Rhizobiaceae</taxon>
        <taxon>Rhizobium/Agrobacterium group</taxon>
        <taxon>Rhizobium</taxon>
    </lineage>
</organism>
<name>A0A7W7EE25_RHIET</name>
<dbReference type="Proteomes" id="UP000557344">
    <property type="component" value="Unassembled WGS sequence"/>
</dbReference>
<dbReference type="AlphaFoldDB" id="A0A7W7EE25"/>